<dbReference type="OrthoDB" id="8901969at2759"/>
<dbReference type="Proteomes" id="UP000319801">
    <property type="component" value="Unassembled WGS sequence"/>
</dbReference>
<reference evidence="1 2" key="1">
    <citation type="journal article" date="2019" name="Genome Biol. Evol.">
        <title>Whole-Genome Sequencing of the Giant Devil Catfish, Bagarius yarrelli.</title>
        <authorList>
            <person name="Jiang W."/>
            <person name="Lv Y."/>
            <person name="Cheng L."/>
            <person name="Yang K."/>
            <person name="Chao B."/>
            <person name="Wang X."/>
            <person name="Li Y."/>
            <person name="Pan X."/>
            <person name="You X."/>
            <person name="Zhang Y."/>
            <person name="Yang J."/>
            <person name="Li J."/>
            <person name="Zhang X."/>
            <person name="Liu S."/>
            <person name="Sun C."/>
            <person name="Yang J."/>
            <person name="Shi Q."/>
        </authorList>
    </citation>
    <scope>NUCLEOTIDE SEQUENCE [LARGE SCALE GENOMIC DNA]</scope>
    <source>
        <strain evidence="1">JWS20170419001</strain>
        <tissue evidence="1">Muscle</tissue>
    </source>
</reference>
<accession>A0A556TZR1</accession>
<protein>
    <submittedName>
        <fullName evidence="1">Uncharacterized protein</fullName>
    </submittedName>
</protein>
<gene>
    <name evidence="1" type="ORF">Baya_7262</name>
</gene>
<proteinExistence type="predicted"/>
<sequence>MFFTCFLAGVSCPCDGEERLRWEKIFIMMEDSHMMQKIFLQTSEELKMEMSLLQNLIKKLFMDISTSCLSVVEETCRSMNTQQNLEVDRNTSRLKRRRERMKEMKNVNEMRERNKIRKREKSDKGGRWTKLRFWS</sequence>
<organism evidence="1 2">
    <name type="scientific">Bagarius yarrelli</name>
    <name type="common">Goonch</name>
    <name type="synonym">Bagrus yarrelli</name>
    <dbReference type="NCBI Taxonomy" id="175774"/>
    <lineage>
        <taxon>Eukaryota</taxon>
        <taxon>Metazoa</taxon>
        <taxon>Chordata</taxon>
        <taxon>Craniata</taxon>
        <taxon>Vertebrata</taxon>
        <taxon>Euteleostomi</taxon>
        <taxon>Actinopterygii</taxon>
        <taxon>Neopterygii</taxon>
        <taxon>Teleostei</taxon>
        <taxon>Ostariophysi</taxon>
        <taxon>Siluriformes</taxon>
        <taxon>Sisoridae</taxon>
        <taxon>Sisorinae</taxon>
        <taxon>Bagarius</taxon>
    </lineage>
</organism>
<keyword evidence="2" id="KW-1185">Reference proteome</keyword>
<name>A0A556TZR1_BAGYA</name>
<comment type="caution">
    <text evidence="1">The sequence shown here is derived from an EMBL/GenBank/DDBJ whole genome shotgun (WGS) entry which is preliminary data.</text>
</comment>
<evidence type="ECO:0000313" key="1">
    <source>
        <dbReference type="EMBL" id="TSL47681.1"/>
    </source>
</evidence>
<dbReference type="EMBL" id="VCAZ01000032">
    <property type="protein sequence ID" value="TSL47681.1"/>
    <property type="molecule type" value="Genomic_DNA"/>
</dbReference>
<dbReference type="AlphaFoldDB" id="A0A556TZR1"/>
<evidence type="ECO:0000313" key="2">
    <source>
        <dbReference type="Proteomes" id="UP000319801"/>
    </source>
</evidence>